<keyword evidence="1" id="KW-0472">Membrane</keyword>
<keyword evidence="1" id="KW-1133">Transmembrane helix</keyword>
<keyword evidence="3" id="KW-1185">Reference proteome</keyword>
<protein>
    <submittedName>
        <fullName evidence="2">Uncharacterized protein</fullName>
    </submittedName>
</protein>
<organism evidence="2 3">
    <name type="scientific">Parashewanella curva</name>
    <dbReference type="NCBI Taxonomy" id="2338552"/>
    <lineage>
        <taxon>Bacteria</taxon>
        <taxon>Pseudomonadati</taxon>
        <taxon>Pseudomonadota</taxon>
        <taxon>Gammaproteobacteria</taxon>
        <taxon>Alteromonadales</taxon>
        <taxon>Shewanellaceae</taxon>
        <taxon>Parashewanella</taxon>
    </lineage>
</organism>
<dbReference type="EMBL" id="QZEI01000001">
    <property type="protein sequence ID" value="RLV61542.1"/>
    <property type="molecule type" value="Genomic_DNA"/>
</dbReference>
<feature type="transmembrane region" description="Helical" evidence="1">
    <location>
        <begin position="39"/>
        <end position="58"/>
    </location>
</feature>
<dbReference type="Proteomes" id="UP000281474">
    <property type="component" value="Unassembled WGS sequence"/>
</dbReference>
<sequence length="76" mass="8110">MKGYNKILWIDGLSAAIAGTSTLFLHNFLITLFGLPKNIILFIAIVNLIYAICALSLAKCKARSLTAVTTLAAGNL</sequence>
<reference evidence="2 3" key="1">
    <citation type="submission" date="2018-09" db="EMBL/GenBank/DDBJ databases">
        <title>Phylogeny of the Shewanellaceae, and recommendation for two new genera, Pseudoshewanella and Parashewanella.</title>
        <authorList>
            <person name="Wang G."/>
        </authorList>
    </citation>
    <scope>NUCLEOTIDE SEQUENCE [LARGE SCALE GENOMIC DNA]</scope>
    <source>
        <strain evidence="2 3">C51</strain>
    </source>
</reference>
<gene>
    <name evidence="2" type="ORF">D5018_00005</name>
</gene>
<feature type="transmembrane region" description="Helical" evidence="1">
    <location>
        <begin position="12"/>
        <end position="33"/>
    </location>
</feature>
<dbReference type="AlphaFoldDB" id="A0A3L8Q3S9"/>
<name>A0A3L8Q3S9_9GAMM</name>
<comment type="caution">
    <text evidence="2">The sequence shown here is derived from an EMBL/GenBank/DDBJ whole genome shotgun (WGS) entry which is preliminary data.</text>
</comment>
<accession>A0A3L8Q3S9</accession>
<evidence type="ECO:0000256" key="1">
    <source>
        <dbReference type="SAM" id="Phobius"/>
    </source>
</evidence>
<keyword evidence="1" id="KW-0812">Transmembrane</keyword>
<evidence type="ECO:0000313" key="2">
    <source>
        <dbReference type="EMBL" id="RLV61542.1"/>
    </source>
</evidence>
<proteinExistence type="predicted"/>
<evidence type="ECO:0000313" key="3">
    <source>
        <dbReference type="Proteomes" id="UP000281474"/>
    </source>
</evidence>